<comment type="caution">
    <text evidence="1">The sequence shown here is derived from an EMBL/GenBank/DDBJ whole genome shotgun (WGS) entry which is preliminary data.</text>
</comment>
<gene>
    <name evidence="1" type="ORF">FOB26_11595</name>
</gene>
<dbReference type="RefSeq" id="WP_107339173.1">
    <property type="nucleotide sequence ID" value="NZ_JABRWL010000005.1"/>
</dbReference>
<sequence length="70" mass="7939">MRKQARTTHFQVVADNVTPVWLLPFWRLVKGEAMGDYAAAYRALPKHLPPSVRRPTVEETAIFLAIHGLV</sequence>
<protein>
    <submittedName>
        <fullName evidence="1">Uncharacterized protein</fullName>
    </submittedName>
</protein>
<organism evidence="1 2">
    <name type="scientific">Agrobacterium pusense</name>
    <dbReference type="NCBI Taxonomy" id="648995"/>
    <lineage>
        <taxon>Bacteria</taxon>
        <taxon>Pseudomonadati</taxon>
        <taxon>Pseudomonadota</taxon>
        <taxon>Alphaproteobacteria</taxon>
        <taxon>Hyphomicrobiales</taxon>
        <taxon>Rhizobiaceae</taxon>
        <taxon>Rhizobium/Agrobacterium group</taxon>
        <taxon>Agrobacterium</taxon>
    </lineage>
</organism>
<evidence type="ECO:0000313" key="1">
    <source>
        <dbReference type="EMBL" id="NRF19702.1"/>
    </source>
</evidence>
<evidence type="ECO:0000313" key="2">
    <source>
        <dbReference type="Proteomes" id="UP001155820"/>
    </source>
</evidence>
<dbReference type="AlphaFoldDB" id="A0AA44IYQ2"/>
<dbReference type="Proteomes" id="UP001155820">
    <property type="component" value="Unassembled WGS sequence"/>
</dbReference>
<proteinExistence type="predicted"/>
<name>A0AA44IYQ2_9HYPH</name>
<keyword evidence="2" id="KW-1185">Reference proteome</keyword>
<dbReference type="EMBL" id="JABRWM010000006">
    <property type="protein sequence ID" value="NRF19702.1"/>
    <property type="molecule type" value="Genomic_DNA"/>
</dbReference>
<accession>A0AA44IYQ2</accession>
<reference evidence="1" key="1">
    <citation type="submission" date="2019-07" db="EMBL/GenBank/DDBJ databases">
        <title>FDA dAtabase for Regulatory Grade micrObial Sequences (FDA-ARGOS): Supporting development and validation of Infectious Disease Dx tests.</title>
        <authorList>
            <person name="Bachman M."/>
            <person name="Young C."/>
            <person name="Tallon L."/>
            <person name="Sadzewicz L."/>
            <person name="Vavikolanu K."/>
            <person name="Mehta A."/>
            <person name="Aluvathingal J."/>
            <person name="Nadendla S."/>
            <person name="Nandy P."/>
            <person name="Geyer C."/>
            <person name="Yan Y."/>
            <person name="Sichtig H."/>
        </authorList>
    </citation>
    <scope>NUCLEOTIDE SEQUENCE</scope>
    <source>
        <strain evidence="1">FDAARGOS_618</strain>
    </source>
</reference>